<evidence type="ECO:0000313" key="2">
    <source>
        <dbReference type="Proteomes" id="UP000323865"/>
    </source>
</evidence>
<organism evidence="1 2">
    <name type="scientific">Dermabacter vaginalis</name>
    <dbReference type="NCBI Taxonomy" id="1630135"/>
    <lineage>
        <taxon>Bacteria</taxon>
        <taxon>Bacillati</taxon>
        <taxon>Actinomycetota</taxon>
        <taxon>Actinomycetes</taxon>
        <taxon>Micrococcales</taxon>
        <taxon>Dermabacteraceae</taxon>
        <taxon>Dermabacter</taxon>
    </lineage>
</organism>
<accession>A0ABX6A352</accession>
<sequence length="142" mass="16508">MSSTPTPHPWRQFRDRWPHVHLHMVDWLPASILAATDGHTKVVMRDTLLQRERRVAIAHEMEHLEHRDTCGQTSQVEDAINAKIARDLIPLPHLIDAARWDHRIAVIAEELWVTEALVITRIETLDAHESETLTRELDLHHI</sequence>
<dbReference type="Proteomes" id="UP000323865">
    <property type="component" value="Chromosome"/>
</dbReference>
<protein>
    <recommendedName>
        <fullName evidence="3">ImmA/IrrE family metallo-endopeptidase</fullName>
    </recommendedName>
</protein>
<dbReference type="RefSeq" id="WP_150332996.1">
    <property type="nucleotide sequence ID" value="NZ_CP044108.1"/>
</dbReference>
<evidence type="ECO:0000313" key="1">
    <source>
        <dbReference type="EMBL" id="QEU11608.1"/>
    </source>
</evidence>
<evidence type="ECO:0008006" key="3">
    <source>
        <dbReference type="Google" id="ProtNLM"/>
    </source>
</evidence>
<dbReference type="EMBL" id="CP044108">
    <property type="protein sequence ID" value="QEU11608.1"/>
    <property type="molecule type" value="Genomic_DNA"/>
</dbReference>
<reference evidence="1 2" key="1">
    <citation type="submission" date="2019-09" db="EMBL/GenBank/DDBJ databases">
        <title>FDA dAtabase for Regulatory Grade micrObial Sequences (FDA-ARGOS): Supporting development and validation of Infectious Disease Dx tests.</title>
        <authorList>
            <person name="Sciortino C."/>
            <person name="Tallon L."/>
            <person name="Sadzewicz L."/>
            <person name="Vavikolanu K."/>
            <person name="Mehta A."/>
            <person name="Aluvathingal J."/>
            <person name="Nadendla S."/>
            <person name="Nandy P."/>
            <person name="Geyer C."/>
            <person name="Yan Y."/>
            <person name="Sichtig H."/>
        </authorList>
    </citation>
    <scope>NUCLEOTIDE SEQUENCE [LARGE SCALE GENOMIC DNA]</scope>
    <source>
        <strain evidence="1 2">FDAARGOS_640</strain>
    </source>
</reference>
<keyword evidence="2" id="KW-1185">Reference proteome</keyword>
<gene>
    <name evidence="1" type="ORF">FOB48_04420</name>
</gene>
<proteinExistence type="predicted"/>
<name>A0ABX6A352_9MICO</name>